<dbReference type="PANTHER" id="PTHR33594:SF1">
    <property type="entry name" value="HD_PDEASE DOMAIN-CONTAINING PROTEIN"/>
    <property type="match status" value="1"/>
</dbReference>
<sequence length="240" mass="27232">MTRAQGAFMSLTHWQQRFDDWLHQSWNQDDKAHDVAHFRRVWNTAQQIMAGSEANRLVVLTACYFHDIVNLPKNHPQRHLASTLAAQETLRILETHFPDFPRDAYDDVAHAVRAHSFSAGIAPTTLEAKIVQDADRLESLGAIGLARVFYVSGALGRALFDSEDPLAEDRELDDTAWALDHFQKKLLTLPATMQTEAGRALARHNADFLVHYMAKLCAELKGDFCQLDEEVLRRFIQVTP</sequence>
<protein>
    <submittedName>
        <fullName evidence="2">Uncharacterized protein yedJ</fullName>
    </submittedName>
</protein>
<reference evidence="3" key="2">
    <citation type="journal article" date="2011" name="J. Bacteriol.">
        <title>Complete genome sequence of Cronobacter turicensis LMG 23827, a food-borne pathogen causing deaths in neonates.</title>
        <authorList>
            <person name="Stephan R."/>
            <person name="Lehner A."/>
            <person name="Tischler P."/>
            <person name="Rattei T."/>
        </authorList>
    </citation>
    <scope>NUCLEOTIDE SEQUENCE [LARGE SCALE GENOMIC DNA]</scope>
    <source>
        <strain evidence="3">DSM 18703 / CCUG 55852 / LMG 23827 / z3032</strain>
    </source>
</reference>
<dbReference type="SMART" id="SM00471">
    <property type="entry name" value="HDc"/>
    <property type="match status" value="1"/>
</dbReference>
<dbReference type="PATRIC" id="fig|693216.3.peg.2537"/>
<dbReference type="Gene3D" id="1.10.3210.50">
    <property type="match status" value="1"/>
</dbReference>
<dbReference type="PANTHER" id="PTHR33594">
    <property type="entry name" value="SUPERFAMILY HYDROLASE, PUTATIVE (AFU_ORTHOLOGUE AFUA_1G03035)-RELATED"/>
    <property type="match status" value="1"/>
</dbReference>
<keyword evidence="3" id="KW-1185">Reference proteome</keyword>
<dbReference type="HOGENOM" id="CLU_036524_3_0_6"/>
<accession>C9XVC2</accession>
<evidence type="ECO:0000313" key="3">
    <source>
        <dbReference type="Proteomes" id="UP000002069"/>
    </source>
</evidence>
<dbReference type="CDD" id="cd00077">
    <property type="entry name" value="HDc"/>
    <property type="match status" value="1"/>
</dbReference>
<dbReference type="InterPro" id="IPR003607">
    <property type="entry name" value="HD/PDEase_dom"/>
</dbReference>
<dbReference type="Pfam" id="PF01966">
    <property type="entry name" value="HD"/>
    <property type="match status" value="1"/>
</dbReference>
<dbReference type="KEGG" id="ctu:CTU_26780"/>
<gene>
    <name evidence="2" type="primary">yedJ</name>
    <name evidence="2" type="ordered locus">Ctu_26780</name>
</gene>
<proteinExistence type="predicted"/>
<evidence type="ECO:0000259" key="1">
    <source>
        <dbReference type="PROSITE" id="PS51831"/>
    </source>
</evidence>
<dbReference type="PROSITE" id="PS51831">
    <property type="entry name" value="HD"/>
    <property type="match status" value="1"/>
</dbReference>
<dbReference type="Proteomes" id="UP000002069">
    <property type="component" value="Chromosome"/>
</dbReference>
<reference evidence="2 3" key="1">
    <citation type="journal article" date="2010" name="J. Bacteriol.">
        <title>Complete Genome Sequence of Cronobacter turicensis LMG 23827, a foodborne pathogen causing deaths in neonates.</title>
        <authorList>
            <person name="Stephan R."/>
            <person name="Lehner A."/>
            <person name="Tischler P."/>
            <person name="Rattei T."/>
        </authorList>
    </citation>
    <scope>NUCLEOTIDE SEQUENCE [LARGE SCALE GENOMIC DNA]</scope>
    <source>
        <strain evidence="3">DSM 18703 / CCUG 55852 / LMG 23827 / z3032</strain>
    </source>
</reference>
<feature type="domain" description="HD" evidence="1">
    <location>
        <begin position="34"/>
        <end position="140"/>
    </location>
</feature>
<evidence type="ECO:0000313" key="2">
    <source>
        <dbReference type="EMBL" id="CBA31959.1"/>
    </source>
</evidence>
<name>C9XVC2_CROTZ</name>
<dbReference type="NCBIfam" id="NF007515">
    <property type="entry name" value="PRK10119.1"/>
    <property type="match status" value="1"/>
</dbReference>
<dbReference type="SUPFAM" id="SSF109604">
    <property type="entry name" value="HD-domain/PDEase-like"/>
    <property type="match status" value="1"/>
</dbReference>
<dbReference type="AlphaFoldDB" id="C9XVC2"/>
<organism evidence="2 3">
    <name type="scientific">Cronobacter turicensis (strain DSM 18703 / CCUG 55852 / LMG 23827 / z3032)</name>
    <dbReference type="NCBI Taxonomy" id="693216"/>
    <lineage>
        <taxon>Bacteria</taxon>
        <taxon>Pseudomonadati</taxon>
        <taxon>Pseudomonadota</taxon>
        <taxon>Gammaproteobacteria</taxon>
        <taxon>Enterobacterales</taxon>
        <taxon>Enterobacteriaceae</taxon>
        <taxon>Cronobacter</taxon>
    </lineage>
</organism>
<dbReference type="EMBL" id="FN543093">
    <property type="protein sequence ID" value="CBA31959.1"/>
    <property type="molecule type" value="Genomic_DNA"/>
</dbReference>
<dbReference type="InterPro" id="IPR006674">
    <property type="entry name" value="HD_domain"/>
</dbReference>